<evidence type="ECO:0000313" key="2">
    <source>
        <dbReference type="Proteomes" id="UP000077734"/>
    </source>
</evidence>
<dbReference type="RefSeq" id="WP_064028877.1">
    <property type="nucleotide sequence ID" value="NZ_LUUL01000101.1"/>
</dbReference>
<feature type="non-terminal residue" evidence="1">
    <location>
        <position position="1"/>
    </location>
</feature>
<protein>
    <submittedName>
        <fullName evidence="1">Transposase</fullName>
    </submittedName>
</protein>
<keyword evidence="2" id="KW-1185">Reference proteome</keyword>
<dbReference type="EMBL" id="LUUL01000101">
    <property type="protein sequence ID" value="OAI23505.1"/>
    <property type="molecule type" value="Genomic_DNA"/>
</dbReference>
<dbReference type="InterPro" id="IPR047710">
    <property type="entry name" value="Transpos_IS5-like"/>
</dbReference>
<dbReference type="NCBIfam" id="NF033578">
    <property type="entry name" value="transpos_IS5_1"/>
    <property type="match status" value="1"/>
</dbReference>
<reference evidence="1 2" key="1">
    <citation type="submission" date="2016-03" db="EMBL/GenBank/DDBJ databases">
        <authorList>
            <person name="Heylen K."/>
            <person name="De Vos P."/>
            <person name="Vekeman B."/>
        </authorList>
    </citation>
    <scope>NUCLEOTIDE SEQUENCE [LARGE SCALE GENOMIC DNA]</scope>
    <source>
        <strain evidence="1 2">R-49807</strain>
    </source>
</reference>
<dbReference type="PANTHER" id="PTHR33803">
    <property type="entry name" value="IS1478 TRANSPOSASE"/>
    <property type="match status" value="1"/>
</dbReference>
<dbReference type="PANTHER" id="PTHR33803:SF3">
    <property type="entry name" value="BLL1974 PROTEIN"/>
    <property type="match status" value="1"/>
</dbReference>
<organism evidence="1 2">
    <name type="scientific">Methylomonas koyamae</name>
    <dbReference type="NCBI Taxonomy" id="702114"/>
    <lineage>
        <taxon>Bacteria</taxon>
        <taxon>Pseudomonadati</taxon>
        <taxon>Pseudomonadota</taxon>
        <taxon>Gammaproteobacteria</taxon>
        <taxon>Methylococcales</taxon>
        <taxon>Methylococcaceae</taxon>
        <taxon>Methylomonas</taxon>
    </lineage>
</organism>
<dbReference type="AlphaFoldDB" id="A0AA91I459"/>
<name>A0AA91I459_9GAMM</name>
<accession>A0AA91I459</accession>
<comment type="caution">
    <text evidence="1">The sequence shown here is derived from an EMBL/GenBank/DDBJ whole genome shotgun (WGS) entry which is preliminary data.</text>
</comment>
<gene>
    <name evidence="1" type="ORF">A1356_17475</name>
</gene>
<proteinExistence type="predicted"/>
<evidence type="ECO:0000313" key="1">
    <source>
        <dbReference type="EMBL" id="OAI23505.1"/>
    </source>
</evidence>
<dbReference type="Proteomes" id="UP000077734">
    <property type="component" value="Unassembled WGS sequence"/>
</dbReference>
<sequence length="336" mass="38554">WRKRIGEAGCEWMLSVTIQAGVDSKTVNKQDFESVTVDSTVQEKAITYPTDGKLYERCRQHLVRLAEQHEISLRQNYNRKAPYLLLMANRYSHAKQMKRKRKMLKQLKTLVGRVYRDIERQLDNQSDAVKGAFKETLEKTQRILNQQPQDKNKLYSFHAPEVECIAKGKVHKKYEFGVKVGITVTNKSNFVLGARSFPGNPYDGHTLESCLEQAEILSGTRAKEAFVDLGYRGVELPGVTIYKARQKRGVDTRRLKRALKRRNAIEPIIGHLKNDGLLGRNYLKGELGDALHAILCGAGHNIRLILRRLRIFWSRFWALLSRLGMTSSVEHFLSFA</sequence>